<evidence type="ECO:0000313" key="3">
    <source>
        <dbReference type="Proteomes" id="UP001152607"/>
    </source>
</evidence>
<evidence type="ECO:0000256" key="1">
    <source>
        <dbReference type="SAM" id="MobiDB-lite"/>
    </source>
</evidence>
<name>A0A9W4U3V7_9PLEO</name>
<proteinExistence type="predicted"/>
<feature type="region of interest" description="Disordered" evidence="1">
    <location>
        <begin position="53"/>
        <end position="73"/>
    </location>
</feature>
<keyword evidence="3" id="KW-1185">Reference proteome</keyword>
<organism evidence="2 3">
    <name type="scientific">Periconia digitata</name>
    <dbReference type="NCBI Taxonomy" id="1303443"/>
    <lineage>
        <taxon>Eukaryota</taxon>
        <taxon>Fungi</taxon>
        <taxon>Dikarya</taxon>
        <taxon>Ascomycota</taxon>
        <taxon>Pezizomycotina</taxon>
        <taxon>Dothideomycetes</taxon>
        <taxon>Pleosporomycetidae</taxon>
        <taxon>Pleosporales</taxon>
        <taxon>Massarineae</taxon>
        <taxon>Periconiaceae</taxon>
        <taxon>Periconia</taxon>
    </lineage>
</organism>
<evidence type="ECO:0000313" key="2">
    <source>
        <dbReference type="EMBL" id="CAI6244103.1"/>
    </source>
</evidence>
<reference evidence="2" key="1">
    <citation type="submission" date="2023-01" db="EMBL/GenBank/DDBJ databases">
        <authorList>
            <person name="Van Ghelder C."/>
            <person name="Rancurel C."/>
        </authorList>
    </citation>
    <scope>NUCLEOTIDE SEQUENCE</scope>
    <source>
        <strain evidence="2">CNCM I-4278</strain>
    </source>
</reference>
<dbReference type="Proteomes" id="UP001152607">
    <property type="component" value="Unassembled WGS sequence"/>
</dbReference>
<comment type="caution">
    <text evidence="2">The sequence shown here is derived from an EMBL/GenBank/DDBJ whole genome shotgun (WGS) entry which is preliminary data.</text>
</comment>
<dbReference type="AlphaFoldDB" id="A0A9W4U3V7"/>
<sequence>MTVVYNNNGVYLNHLMTIQSYPNQSVSPVLQPNLSTFSLQGLHSLYPFHAYHATRKGEKKKKKRREKKKTYNQ</sequence>
<protein>
    <submittedName>
        <fullName evidence="2">Uncharacterized protein</fullName>
    </submittedName>
</protein>
<dbReference type="EMBL" id="CAOQHR010000001">
    <property type="protein sequence ID" value="CAI6244103.1"/>
    <property type="molecule type" value="Genomic_DNA"/>
</dbReference>
<gene>
    <name evidence="2" type="ORF">PDIGIT_LOCUS700</name>
</gene>
<accession>A0A9W4U3V7</accession>